<dbReference type="Gene3D" id="1.10.287.410">
    <property type="match status" value="1"/>
</dbReference>
<keyword evidence="3" id="KW-0645">Protease</keyword>
<dbReference type="Pfam" id="PF00450">
    <property type="entry name" value="Peptidase_S10"/>
    <property type="match status" value="1"/>
</dbReference>
<evidence type="ECO:0000256" key="6">
    <source>
        <dbReference type="SAM" id="MobiDB-lite"/>
    </source>
</evidence>
<accession>A0AAW0CIG7</accession>
<feature type="region of interest" description="Disordered" evidence="6">
    <location>
        <begin position="477"/>
        <end position="505"/>
    </location>
</feature>
<evidence type="ECO:0000256" key="5">
    <source>
        <dbReference type="ARBA" id="ARBA00023180"/>
    </source>
</evidence>
<organism evidence="8 9">
    <name type="scientific">Paramarasmius palmivorus</name>
    <dbReference type="NCBI Taxonomy" id="297713"/>
    <lineage>
        <taxon>Eukaryota</taxon>
        <taxon>Fungi</taxon>
        <taxon>Dikarya</taxon>
        <taxon>Basidiomycota</taxon>
        <taxon>Agaricomycotina</taxon>
        <taxon>Agaricomycetes</taxon>
        <taxon>Agaricomycetidae</taxon>
        <taxon>Agaricales</taxon>
        <taxon>Marasmiineae</taxon>
        <taxon>Marasmiaceae</taxon>
        <taxon>Paramarasmius</taxon>
    </lineage>
</organism>
<evidence type="ECO:0000313" key="8">
    <source>
        <dbReference type="EMBL" id="KAK7038826.1"/>
    </source>
</evidence>
<feature type="chain" id="PRO_5043799345" description="Carboxypeptidase" evidence="7">
    <location>
        <begin position="27"/>
        <end position="524"/>
    </location>
</feature>
<dbReference type="InterPro" id="IPR029058">
    <property type="entry name" value="AB_hydrolase_fold"/>
</dbReference>
<dbReference type="AlphaFoldDB" id="A0AAW0CIG7"/>
<comment type="caution">
    <text evidence="8">The sequence shown here is derived from an EMBL/GenBank/DDBJ whole genome shotgun (WGS) entry which is preliminary data.</text>
</comment>
<evidence type="ECO:0000256" key="3">
    <source>
        <dbReference type="ARBA" id="ARBA00022670"/>
    </source>
</evidence>
<feature type="signal peptide" evidence="7">
    <location>
        <begin position="1"/>
        <end position="26"/>
    </location>
</feature>
<comment type="similarity">
    <text evidence="1">Belongs to the peptidase S10 family.</text>
</comment>
<evidence type="ECO:0000256" key="1">
    <source>
        <dbReference type="ARBA" id="ARBA00009431"/>
    </source>
</evidence>
<dbReference type="SUPFAM" id="SSF53474">
    <property type="entry name" value="alpha/beta-Hydrolases"/>
    <property type="match status" value="1"/>
</dbReference>
<keyword evidence="5" id="KW-0325">Glycoprotein</keyword>
<proteinExistence type="inferred from homology"/>
<feature type="region of interest" description="Disordered" evidence="6">
    <location>
        <begin position="299"/>
        <end position="324"/>
    </location>
</feature>
<keyword evidence="9" id="KW-1185">Reference proteome</keyword>
<keyword evidence="2" id="KW-0121">Carboxypeptidase</keyword>
<gene>
    <name evidence="8" type="ORF">VNI00_010456</name>
</gene>
<dbReference type="InterPro" id="IPR001563">
    <property type="entry name" value="Peptidase_S10"/>
</dbReference>
<dbReference type="Proteomes" id="UP001383192">
    <property type="component" value="Unassembled WGS sequence"/>
</dbReference>
<sequence>MPPRLIQDIHAFFILLILWYTSAASASNIEGNLTFVANSGVCEKVDGVRQYSGYVNMGKNSSMWFWLFEARHSPETAPLTLWLNGGPGCSSMIGLFNEHGPCTVTQNKTATSFNPYSWNNISNMLYLDQPFGSGFSVGEEIDNSEDAAKFVWQALQSFWISPTFSKFRNRQFILATESYGARFGPVFINYFNEQNKLIDDGELTAVKVVVSGLMVNNGKHDPLLQFQTIVDFARDAPGYGPLQNASVIDSIQSAFENDCKGQIRQCNGLEAGGKADGICRDAVVNCTYGVFLPAVGARDPDDLRQSSTASTEESDEDEEAAGPSTDYATFIRLPEIQKSLGVSLNGNKNGTFDQCDSSVKFRFAQSGETGRTFLPHLATLAESKFPILIWVGDADMKANWLGVHESMIEMEWYGNKTLRDTPFTNMTIDGEAVASYKVVDKFQFARVFGAGHALPAYQPKVALEIFAQFVKNETLHSVSSSSSDDPDGDSGEPEPSSSNGASTIPSTSRWPVVVLIIFYVFIMI</sequence>
<dbReference type="PANTHER" id="PTHR11802:SF64">
    <property type="entry name" value="CARBOXYPEPTIDASE"/>
    <property type="match status" value="1"/>
</dbReference>
<evidence type="ECO:0000256" key="4">
    <source>
        <dbReference type="ARBA" id="ARBA00022801"/>
    </source>
</evidence>
<dbReference type="EMBL" id="JAYKXP010000042">
    <property type="protein sequence ID" value="KAK7038826.1"/>
    <property type="molecule type" value="Genomic_DNA"/>
</dbReference>
<dbReference type="GO" id="GO:0006508">
    <property type="term" value="P:proteolysis"/>
    <property type="evidence" value="ECO:0007669"/>
    <property type="project" value="UniProtKB-KW"/>
</dbReference>
<keyword evidence="7" id="KW-0732">Signal</keyword>
<evidence type="ECO:0008006" key="10">
    <source>
        <dbReference type="Google" id="ProtNLM"/>
    </source>
</evidence>
<evidence type="ECO:0000313" key="9">
    <source>
        <dbReference type="Proteomes" id="UP001383192"/>
    </source>
</evidence>
<evidence type="ECO:0000256" key="7">
    <source>
        <dbReference type="SAM" id="SignalP"/>
    </source>
</evidence>
<dbReference type="GO" id="GO:0004185">
    <property type="term" value="F:serine-type carboxypeptidase activity"/>
    <property type="evidence" value="ECO:0007669"/>
    <property type="project" value="InterPro"/>
</dbReference>
<name>A0AAW0CIG7_9AGAR</name>
<keyword evidence="4" id="KW-0378">Hydrolase</keyword>
<dbReference type="GO" id="GO:0000324">
    <property type="term" value="C:fungal-type vacuole"/>
    <property type="evidence" value="ECO:0007669"/>
    <property type="project" value="TreeGrafter"/>
</dbReference>
<dbReference type="Gene3D" id="3.40.50.1820">
    <property type="entry name" value="alpha/beta hydrolase"/>
    <property type="match status" value="1"/>
</dbReference>
<dbReference type="PANTHER" id="PTHR11802">
    <property type="entry name" value="SERINE PROTEASE FAMILY S10 SERINE CARBOXYPEPTIDASE"/>
    <property type="match status" value="1"/>
</dbReference>
<evidence type="ECO:0000256" key="2">
    <source>
        <dbReference type="ARBA" id="ARBA00022645"/>
    </source>
</evidence>
<dbReference type="PRINTS" id="PR00724">
    <property type="entry name" value="CRBOXYPTASEC"/>
</dbReference>
<reference evidence="8 9" key="1">
    <citation type="submission" date="2024-01" db="EMBL/GenBank/DDBJ databases">
        <title>A draft genome for a cacao thread blight-causing isolate of Paramarasmius palmivorus.</title>
        <authorList>
            <person name="Baruah I.K."/>
            <person name="Bukari Y."/>
            <person name="Amoako-Attah I."/>
            <person name="Meinhardt L.W."/>
            <person name="Bailey B.A."/>
            <person name="Cohen S.P."/>
        </authorList>
    </citation>
    <scope>NUCLEOTIDE SEQUENCE [LARGE SCALE GENOMIC DNA]</scope>
    <source>
        <strain evidence="8 9">GH-12</strain>
    </source>
</reference>
<protein>
    <recommendedName>
        <fullName evidence="10">Carboxypeptidase</fullName>
    </recommendedName>
</protein>